<organism evidence="3 4">
    <name type="scientific">Chiloscyllium punctatum</name>
    <name type="common">Brownbanded bambooshark</name>
    <name type="synonym">Hemiscyllium punctatum</name>
    <dbReference type="NCBI Taxonomy" id="137246"/>
    <lineage>
        <taxon>Eukaryota</taxon>
        <taxon>Metazoa</taxon>
        <taxon>Chordata</taxon>
        <taxon>Craniata</taxon>
        <taxon>Vertebrata</taxon>
        <taxon>Chondrichthyes</taxon>
        <taxon>Elasmobranchii</taxon>
        <taxon>Galeomorphii</taxon>
        <taxon>Galeoidea</taxon>
        <taxon>Orectolobiformes</taxon>
        <taxon>Hemiscylliidae</taxon>
        <taxon>Chiloscyllium</taxon>
    </lineage>
</organism>
<protein>
    <recommendedName>
        <fullName evidence="2">Protein FAM229B</fullName>
    </recommendedName>
</protein>
<name>A0A401S6E3_CHIPU</name>
<evidence type="ECO:0000256" key="1">
    <source>
        <dbReference type="ARBA" id="ARBA00009958"/>
    </source>
</evidence>
<dbReference type="PANTHER" id="PTHR35355">
    <property type="entry name" value="PROTEIN FAM229A"/>
    <property type="match status" value="1"/>
</dbReference>
<dbReference type="EMBL" id="BEZZ01000105">
    <property type="protein sequence ID" value="GCC25953.1"/>
    <property type="molecule type" value="Genomic_DNA"/>
</dbReference>
<evidence type="ECO:0000313" key="4">
    <source>
        <dbReference type="Proteomes" id="UP000287033"/>
    </source>
</evidence>
<gene>
    <name evidence="3" type="ORF">chiPu_0004367</name>
</gene>
<dbReference type="InterPro" id="IPR028025">
    <property type="entry name" value="FAM229"/>
</dbReference>
<dbReference type="Pfam" id="PF14982">
    <property type="entry name" value="UPF0731"/>
    <property type="match status" value="1"/>
</dbReference>
<dbReference type="OrthoDB" id="9885352at2759"/>
<dbReference type="AlphaFoldDB" id="A0A401S6E3"/>
<dbReference type="Proteomes" id="UP000287033">
    <property type="component" value="Unassembled WGS sequence"/>
</dbReference>
<accession>A0A401S6E3</accession>
<dbReference type="PANTHER" id="PTHR35355:SF2">
    <property type="entry name" value="PROTEIN FAM229B"/>
    <property type="match status" value="1"/>
</dbReference>
<comment type="similarity">
    <text evidence="1">Belongs to the FAM229 family.</text>
</comment>
<reference evidence="3 4" key="1">
    <citation type="journal article" date="2018" name="Nat. Ecol. Evol.">
        <title>Shark genomes provide insights into elasmobranch evolution and the origin of vertebrates.</title>
        <authorList>
            <person name="Hara Y"/>
            <person name="Yamaguchi K"/>
            <person name="Onimaru K"/>
            <person name="Kadota M"/>
            <person name="Koyanagi M"/>
            <person name="Keeley SD"/>
            <person name="Tatsumi K"/>
            <person name="Tanaka K"/>
            <person name="Motone F"/>
            <person name="Kageyama Y"/>
            <person name="Nozu R"/>
            <person name="Adachi N"/>
            <person name="Nishimura O"/>
            <person name="Nakagawa R"/>
            <person name="Tanegashima C"/>
            <person name="Kiyatake I"/>
            <person name="Matsumoto R"/>
            <person name="Murakumo K"/>
            <person name="Nishida K"/>
            <person name="Terakita A"/>
            <person name="Kuratani S"/>
            <person name="Sato K"/>
            <person name="Hyodo S Kuraku.S."/>
        </authorList>
    </citation>
    <scope>NUCLEOTIDE SEQUENCE [LARGE SCALE GENOMIC DNA]</scope>
</reference>
<comment type="caution">
    <text evidence="3">The sequence shown here is derived from an EMBL/GenBank/DDBJ whole genome shotgun (WGS) entry which is preliminary data.</text>
</comment>
<evidence type="ECO:0000313" key="3">
    <source>
        <dbReference type="EMBL" id="GCC25953.1"/>
    </source>
</evidence>
<proteinExistence type="inferred from homology"/>
<evidence type="ECO:0000256" key="2">
    <source>
        <dbReference type="ARBA" id="ARBA00039601"/>
    </source>
</evidence>
<dbReference type="OMA" id="RCNGSHC"/>
<sequence>MTGELAAVHSRRFLEAGDCLMSGERQGEVGAVQQRPGSNSDWEACAEIFPSPRHGRQLRRCNGSHCLTITNVPIDVYVTMGRPSNLQCGQAS</sequence>
<keyword evidence="4" id="KW-1185">Reference proteome</keyword>